<sequence>MRGCTWICLALFLVMAGCANDKEENKEVTSENDVDAARNFIRSALDGNWREARRFMLQDSTNTQLLDTYENNYQTHMNKEDKRGYREASITLFDTREVNDSVAIIKYSNSFKKQKDSLRVVRMDGTWLVDLKFSFPQTDTSAHAH</sequence>
<keyword evidence="3" id="KW-1185">Reference proteome</keyword>
<accession>A0A1M5FVV7</accession>
<feature type="signal peptide" evidence="1">
    <location>
        <begin position="1"/>
        <end position="19"/>
    </location>
</feature>
<evidence type="ECO:0000313" key="2">
    <source>
        <dbReference type="EMBL" id="SHF95524.1"/>
    </source>
</evidence>
<dbReference type="PROSITE" id="PS51257">
    <property type="entry name" value="PROKAR_LIPOPROTEIN"/>
    <property type="match status" value="1"/>
</dbReference>
<gene>
    <name evidence="2" type="ORF">SAMN02745131_03953</name>
</gene>
<name>A0A1M5FVV7_9BACT</name>
<dbReference type="RefSeq" id="WP_072837067.1">
    <property type="nucleotide sequence ID" value="NZ_FQUU01000025.1"/>
</dbReference>
<keyword evidence="1" id="KW-0732">Signal</keyword>
<proteinExistence type="predicted"/>
<dbReference type="STRING" id="1121884.SAMN02745131_03953"/>
<dbReference type="Proteomes" id="UP000184048">
    <property type="component" value="Unassembled WGS sequence"/>
</dbReference>
<evidence type="ECO:0000256" key="1">
    <source>
        <dbReference type="SAM" id="SignalP"/>
    </source>
</evidence>
<reference evidence="2 3" key="1">
    <citation type="submission" date="2016-11" db="EMBL/GenBank/DDBJ databases">
        <authorList>
            <person name="Jaros S."/>
            <person name="Januszkiewicz K."/>
            <person name="Wedrychowicz H."/>
        </authorList>
    </citation>
    <scope>NUCLEOTIDE SEQUENCE [LARGE SCALE GENOMIC DNA]</scope>
    <source>
        <strain evidence="2 3">DSM 18119</strain>
    </source>
</reference>
<organism evidence="2 3">
    <name type="scientific">Flavisolibacter ginsengisoli DSM 18119</name>
    <dbReference type="NCBI Taxonomy" id="1121884"/>
    <lineage>
        <taxon>Bacteria</taxon>
        <taxon>Pseudomonadati</taxon>
        <taxon>Bacteroidota</taxon>
        <taxon>Chitinophagia</taxon>
        <taxon>Chitinophagales</taxon>
        <taxon>Chitinophagaceae</taxon>
        <taxon>Flavisolibacter</taxon>
    </lineage>
</organism>
<dbReference type="OrthoDB" id="671785at2"/>
<evidence type="ECO:0000313" key="3">
    <source>
        <dbReference type="Proteomes" id="UP000184048"/>
    </source>
</evidence>
<dbReference type="EMBL" id="FQUU01000025">
    <property type="protein sequence ID" value="SHF95524.1"/>
    <property type="molecule type" value="Genomic_DNA"/>
</dbReference>
<protein>
    <submittedName>
        <fullName evidence="2">Uncharacterized protein</fullName>
    </submittedName>
</protein>
<feature type="chain" id="PRO_5013382046" evidence="1">
    <location>
        <begin position="20"/>
        <end position="145"/>
    </location>
</feature>
<dbReference type="AlphaFoldDB" id="A0A1M5FVV7"/>